<dbReference type="Proteomes" id="UP000319432">
    <property type="component" value="Plasmid p1821L01"/>
</dbReference>
<evidence type="ECO:0000313" key="3">
    <source>
        <dbReference type="Proteomes" id="UP000319432"/>
    </source>
</evidence>
<keyword evidence="1" id="KW-0812">Transmembrane</keyword>
<protein>
    <submittedName>
        <fullName evidence="2">Uncharacterized protein</fullName>
    </submittedName>
</protein>
<sequence length="69" mass="7812">MRLHHLKEVIVNESGTVLLESKVLMVVSVSMILLLGSLMIPWIKDYFTDYSDSVENAGKNSQFRSVTIK</sequence>
<keyword evidence="3" id="KW-1185">Reference proteome</keyword>
<evidence type="ECO:0000256" key="1">
    <source>
        <dbReference type="SAM" id="Phobius"/>
    </source>
</evidence>
<keyword evidence="1" id="KW-0472">Membrane</keyword>
<gene>
    <name evidence="2" type="ORF">EEL30_00680</name>
</gene>
<dbReference type="EMBL" id="CP033461">
    <property type="protein sequence ID" value="QDX91019.1"/>
    <property type="molecule type" value="Genomic_DNA"/>
</dbReference>
<organism evidence="2 3">
    <name type="scientific">Brevibacillus laterosporus</name>
    <name type="common">Bacillus laterosporus</name>
    <dbReference type="NCBI Taxonomy" id="1465"/>
    <lineage>
        <taxon>Bacteria</taxon>
        <taxon>Bacillati</taxon>
        <taxon>Bacillota</taxon>
        <taxon>Bacilli</taxon>
        <taxon>Bacillales</taxon>
        <taxon>Paenibacillaceae</taxon>
        <taxon>Brevibacillus</taxon>
    </lineage>
</organism>
<accession>A0A518V1Z9</accession>
<keyword evidence="2" id="KW-0614">Plasmid</keyword>
<feature type="transmembrane region" description="Helical" evidence="1">
    <location>
        <begin position="23"/>
        <end position="43"/>
    </location>
</feature>
<geneLocation type="plasmid" evidence="2 3">
    <name>p1821L01</name>
</geneLocation>
<evidence type="ECO:0000313" key="2">
    <source>
        <dbReference type="EMBL" id="QDX91019.1"/>
    </source>
</evidence>
<reference evidence="2 3" key="1">
    <citation type="submission" date="2018-11" db="EMBL/GenBank/DDBJ databases">
        <title>Phylogenetic determinants of toxin gene distribution in genomes of Brevibacillus laterosporus.</title>
        <authorList>
            <person name="Glare T.R."/>
            <person name="Durrant A."/>
            <person name="Berry C."/>
            <person name="Palma L."/>
            <person name="Ormskirk M."/>
            <person name="Cox M.O."/>
        </authorList>
    </citation>
    <scope>NUCLEOTIDE SEQUENCE [LARGE SCALE GENOMIC DNA]</scope>
    <source>
        <strain evidence="2 3">1821L</strain>
        <plasmid evidence="2 3">p1821L01</plasmid>
    </source>
</reference>
<dbReference type="AlphaFoldDB" id="A0A518V1Z9"/>
<keyword evidence="1" id="KW-1133">Transmembrane helix</keyword>
<name>A0A518V1Z9_BRELA</name>
<proteinExistence type="predicted"/>